<reference evidence="1 2" key="2">
    <citation type="journal article" date="2022" name="Mol. Ecol. Resour.">
        <title>The genomes of chicory, endive, great burdock and yacon provide insights into Asteraceae paleo-polyploidization history and plant inulin production.</title>
        <authorList>
            <person name="Fan W."/>
            <person name="Wang S."/>
            <person name="Wang H."/>
            <person name="Wang A."/>
            <person name="Jiang F."/>
            <person name="Liu H."/>
            <person name="Zhao H."/>
            <person name="Xu D."/>
            <person name="Zhang Y."/>
        </authorList>
    </citation>
    <scope>NUCLEOTIDE SEQUENCE [LARGE SCALE GENOMIC DNA]</scope>
    <source>
        <strain evidence="2">cv. Punajuju</strain>
        <tissue evidence="1">Leaves</tissue>
    </source>
</reference>
<reference evidence="2" key="1">
    <citation type="journal article" date="2022" name="Mol. Ecol. Resour.">
        <title>The genomes of chicory, endive, great burdock and yacon provide insights into Asteraceae palaeo-polyploidization history and plant inulin production.</title>
        <authorList>
            <person name="Fan W."/>
            <person name="Wang S."/>
            <person name="Wang H."/>
            <person name="Wang A."/>
            <person name="Jiang F."/>
            <person name="Liu H."/>
            <person name="Zhao H."/>
            <person name="Xu D."/>
            <person name="Zhang Y."/>
        </authorList>
    </citation>
    <scope>NUCLEOTIDE SEQUENCE [LARGE SCALE GENOMIC DNA]</scope>
    <source>
        <strain evidence="2">cv. Punajuju</strain>
    </source>
</reference>
<accession>A0ACB9AEK9</accession>
<evidence type="ECO:0000313" key="1">
    <source>
        <dbReference type="EMBL" id="KAI3708454.1"/>
    </source>
</evidence>
<keyword evidence="2" id="KW-1185">Reference proteome</keyword>
<name>A0ACB9AEK9_CICIN</name>
<dbReference type="EMBL" id="CM042015">
    <property type="protein sequence ID" value="KAI3708454.1"/>
    <property type="molecule type" value="Genomic_DNA"/>
</dbReference>
<protein>
    <submittedName>
        <fullName evidence="1">Uncharacterized protein</fullName>
    </submittedName>
</protein>
<dbReference type="Proteomes" id="UP001055811">
    <property type="component" value="Linkage Group LG07"/>
</dbReference>
<gene>
    <name evidence="1" type="ORF">L2E82_37624</name>
</gene>
<comment type="caution">
    <text evidence="1">The sequence shown here is derived from an EMBL/GenBank/DDBJ whole genome shotgun (WGS) entry which is preliminary data.</text>
</comment>
<evidence type="ECO:0000313" key="2">
    <source>
        <dbReference type="Proteomes" id="UP001055811"/>
    </source>
</evidence>
<organism evidence="1 2">
    <name type="scientific">Cichorium intybus</name>
    <name type="common">Chicory</name>
    <dbReference type="NCBI Taxonomy" id="13427"/>
    <lineage>
        <taxon>Eukaryota</taxon>
        <taxon>Viridiplantae</taxon>
        <taxon>Streptophyta</taxon>
        <taxon>Embryophyta</taxon>
        <taxon>Tracheophyta</taxon>
        <taxon>Spermatophyta</taxon>
        <taxon>Magnoliopsida</taxon>
        <taxon>eudicotyledons</taxon>
        <taxon>Gunneridae</taxon>
        <taxon>Pentapetalae</taxon>
        <taxon>asterids</taxon>
        <taxon>campanulids</taxon>
        <taxon>Asterales</taxon>
        <taxon>Asteraceae</taxon>
        <taxon>Cichorioideae</taxon>
        <taxon>Cichorieae</taxon>
        <taxon>Cichoriinae</taxon>
        <taxon>Cichorium</taxon>
    </lineage>
</organism>
<sequence length="85" mass="9564">MLRSKLSTERRKSEHEAGKSPSAWDTGLGRLAFYLPSSTSALPQMQVTPKRWRRQSSRVFLVINGAEKEEPGASFYSLQGLQLKP</sequence>
<proteinExistence type="predicted"/>